<evidence type="ECO:0000313" key="12">
    <source>
        <dbReference type="Proteomes" id="UP000032309"/>
    </source>
</evidence>
<keyword evidence="4 10" id="KW-0378">Hydrolase</keyword>
<evidence type="ECO:0000256" key="9">
    <source>
        <dbReference type="ARBA" id="ARBA00038592"/>
    </source>
</evidence>
<feature type="binding site" evidence="10">
    <location>
        <position position="204"/>
    </location>
    <ligand>
        <name>Mn(2+)</name>
        <dbReference type="ChEBI" id="CHEBI:29035"/>
    </ligand>
</feature>
<keyword evidence="3 10" id="KW-0255">Endonuclease</keyword>
<evidence type="ECO:0000256" key="3">
    <source>
        <dbReference type="ARBA" id="ARBA00022759"/>
    </source>
</evidence>
<evidence type="ECO:0000256" key="6">
    <source>
        <dbReference type="ARBA" id="ARBA00023118"/>
    </source>
</evidence>
<dbReference type="InterPro" id="IPR019855">
    <property type="entry name" value="CRISPR-assoc_Cas1_NMENI"/>
</dbReference>
<dbReference type="EC" id="3.1.-.-" evidence="10"/>
<comment type="function">
    <text evidence="10">CRISPR (clustered regularly interspaced short palindromic repeat), is an adaptive immune system that provides protection against mobile genetic elements (viruses, transposable elements and conjugative plasmids). CRISPR clusters contain spacers, sequences complementary to antecedent mobile elements, and target invading nucleic acids. CRISPR clusters are transcribed and processed into CRISPR RNA (crRNA). Acts as a dsDNA endonuclease. Involved in the integration of spacer DNA into the CRISPR cassette.</text>
</comment>
<keyword evidence="1 10" id="KW-0540">Nuclease</keyword>
<keyword evidence="7 10" id="KW-0238">DNA-binding</keyword>
<proteinExistence type="inferred from homology"/>
<reference evidence="12" key="1">
    <citation type="journal article" date="2015" name="Genome Announc.">
        <title>Draft Genome Sequence of an Anaerobic Ammonium-Oxidizing Bacterium, "Candidatus Brocadia sinica".</title>
        <authorList>
            <person name="Oshiki M."/>
            <person name="Shinyako-Hata K."/>
            <person name="Satoh H."/>
            <person name="Okabe S."/>
        </authorList>
    </citation>
    <scope>NUCLEOTIDE SEQUENCE [LARGE SCALE GENOMIC DNA]</scope>
    <source>
        <strain evidence="12">JPN1</strain>
    </source>
</reference>
<dbReference type="NCBIfam" id="TIGR03639">
    <property type="entry name" value="cas1_NMENI"/>
    <property type="match status" value="1"/>
</dbReference>
<comment type="caution">
    <text evidence="11">The sequence shown here is derived from an EMBL/GenBank/DDBJ whole genome shotgun (WGS) entry which is preliminary data.</text>
</comment>
<accession>A0ABQ0JU01</accession>
<evidence type="ECO:0000256" key="10">
    <source>
        <dbReference type="HAMAP-Rule" id="MF_01470"/>
    </source>
</evidence>
<keyword evidence="8 10" id="KW-0464">Manganese</keyword>
<dbReference type="EMBL" id="BAFN01000001">
    <property type="protein sequence ID" value="GAN32202.1"/>
    <property type="molecule type" value="Genomic_DNA"/>
</dbReference>
<comment type="cofactor">
    <cofactor evidence="10">
        <name>Mg(2+)</name>
        <dbReference type="ChEBI" id="CHEBI:18420"/>
    </cofactor>
    <cofactor evidence="10">
        <name>Mn(2+)</name>
        <dbReference type="ChEBI" id="CHEBI:29035"/>
    </cofactor>
</comment>
<evidence type="ECO:0000256" key="5">
    <source>
        <dbReference type="ARBA" id="ARBA00022842"/>
    </source>
</evidence>
<protein>
    <recommendedName>
        <fullName evidence="10">CRISPR-associated endonuclease Cas1</fullName>
        <ecNumber evidence="10">3.1.-.-</ecNumber>
    </recommendedName>
</protein>
<dbReference type="HAMAP" id="MF_01470">
    <property type="entry name" value="Cas1"/>
    <property type="match status" value="1"/>
</dbReference>
<keyword evidence="12" id="KW-1185">Reference proteome</keyword>
<dbReference type="Proteomes" id="UP000032309">
    <property type="component" value="Unassembled WGS sequence"/>
</dbReference>
<feature type="binding site" evidence="10">
    <location>
        <position position="219"/>
    </location>
    <ligand>
        <name>Mn(2+)</name>
        <dbReference type="ChEBI" id="CHEBI:29035"/>
    </ligand>
</feature>
<evidence type="ECO:0000256" key="8">
    <source>
        <dbReference type="ARBA" id="ARBA00023211"/>
    </source>
</evidence>
<dbReference type="Pfam" id="PF01867">
    <property type="entry name" value="Cas_Cas1"/>
    <property type="match status" value="1"/>
</dbReference>
<dbReference type="InterPro" id="IPR050646">
    <property type="entry name" value="Cas1"/>
</dbReference>
<evidence type="ECO:0000256" key="1">
    <source>
        <dbReference type="ARBA" id="ARBA00022722"/>
    </source>
</evidence>
<dbReference type="InterPro" id="IPR002729">
    <property type="entry name" value="CRISPR-assoc_Cas1"/>
</dbReference>
<name>A0ABQ0JU01_9BACT</name>
<evidence type="ECO:0000256" key="7">
    <source>
        <dbReference type="ARBA" id="ARBA00023125"/>
    </source>
</evidence>
<organism evidence="11 12">
    <name type="scientific">Candidatus Brocadia sinica JPN1</name>
    <dbReference type="NCBI Taxonomy" id="1197129"/>
    <lineage>
        <taxon>Bacteria</taxon>
        <taxon>Pseudomonadati</taxon>
        <taxon>Planctomycetota</taxon>
        <taxon>Candidatus Brocadiia</taxon>
        <taxon>Candidatus Brocadiales</taxon>
        <taxon>Candidatus Brocadiaceae</taxon>
        <taxon>Candidatus Brocadia</taxon>
    </lineage>
</organism>
<dbReference type="InterPro" id="IPR042206">
    <property type="entry name" value="CRISPR-assoc_Cas1_C"/>
</dbReference>
<dbReference type="Gene3D" id="1.20.120.920">
    <property type="entry name" value="CRISPR-associated endonuclease Cas1, C-terminal domain"/>
    <property type="match status" value="1"/>
</dbReference>
<keyword evidence="5 10" id="KW-0460">Magnesium</keyword>
<comment type="similarity">
    <text evidence="10">Belongs to the CRISPR-associated endonuclease Cas1 family.</text>
</comment>
<dbReference type="RefSeq" id="WP_052562351.1">
    <property type="nucleotide sequence ID" value="NZ_BAFN01000001.1"/>
</dbReference>
<evidence type="ECO:0000256" key="4">
    <source>
        <dbReference type="ARBA" id="ARBA00022801"/>
    </source>
</evidence>
<comment type="subunit">
    <text evidence="9 10">Homodimer, forms a heterotetramer with a Cas2 homodimer.</text>
</comment>
<sequence>MIKRIVEISNPARLSLKNQQMVVDREGFDLAAVPIEDIGVLILDHPQITHTQGLLAACSENNVALLVCSEKHLPSAILLPLEGNSLHSKIIAQQAQVTEPTCKRLWQAIVRAKIREQAKALLLSTGDDSPLPAYAKRVKSGDTENIEGQAARIYWQKLFGQDFRRDPNTPGINTLLNYGYAVMRAAVARAIVSTGLHPSLGLHHHNQYNSFCLADDLVEPLRPVVDLKVYELCKKLPEEPALTTENKRVLLETLSADCVMNGQRLPLMTSLHHYAASVRKVICGEHKRMEIPAL</sequence>
<evidence type="ECO:0000256" key="2">
    <source>
        <dbReference type="ARBA" id="ARBA00022723"/>
    </source>
</evidence>
<keyword evidence="6 10" id="KW-0051">Antiviral defense</keyword>
<gene>
    <name evidence="10" type="primary">cas1</name>
    <name evidence="11" type="ORF">BROSI_A0714</name>
</gene>
<evidence type="ECO:0000313" key="11">
    <source>
        <dbReference type="EMBL" id="GAN32202.1"/>
    </source>
</evidence>
<dbReference type="NCBIfam" id="TIGR00287">
    <property type="entry name" value="cas1"/>
    <property type="match status" value="1"/>
</dbReference>
<dbReference type="PANTHER" id="PTHR34353:SF2">
    <property type="entry name" value="CRISPR-ASSOCIATED ENDONUCLEASE CAS1 1"/>
    <property type="match status" value="1"/>
</dbReference>
<dbReference type="PANTHER" id="PTHR34353">
    <property type="entry name" value="CRISPR-ASSOCIATED ENDONUCLEASE CAS1 1"/>
    <property type="match status" value="1"/>
</dbReference>
<feature type="binding site" evidence="10">
    <location>
        <position position="147"/>
    </location>
    <ligand>
        <name>Mn(2+)</name>
        <dbReference type="ChEBI" id="CHEBI:29035"/>
    </ligand>
</feature>
<keyword evidence="2 10" id="KW-0479">Metal-binding</keyword>